<evidence type="ECO:0000313" key="1">
    <source>
        <dbReference type="Proteomes" id="UP000095283"/>
    </source>
</evidence>
<accession>A0A1I7WCH3</accession>
<reference evidence="2" key="1">
    <citation type="submission" date="2016-11" db="UniProtKB">
        <authorList>
            <consortium name="WormBaseParasite"/>
        </authorList>
    </citation>
    <scope>IDENTIFICATION</scope>
</reference>
<dbReference type="Proteomes" id="UP000095283">
    <property type="component" value="Unplaced"/>
</dbReference>
<sequence length="32" mass="3822">MISKPIQVNEENSGFDYNYYHYGIIRNNLSKN</sequence>
<organism evidence="1 2">
    <name type="scientific">Heterorhabditis bacteriophora</name>
    <name type="common">Entomopathogenic nematode worm</name>
    <dbReference type="NCBI Taxonomy" id="37862"/>
    <lineage>
        <taxon>Eukaryota</taxon>
        <taxon>Metazoa</taxon>
        <taxon>Ecdysozoa</taxon>
        <taxon>Nematoda</taxon>
        <taxon>Chromadorea</taxon>
        <taxon>Rhabditida</taxon>
        <taxon>Rhabditina</taxon>
        <taxon>Rhabditomorpha</taxon>
        <taxon>Strongyloidea</taxon>
        <taxon>Heterorhabditidae</taxon>
        <taxon>Heterorhabditis</taxon>
    </lineage>
</organism>
<dbReference type="WBParaSite" id="Hba_02418">
    <property type="protein sequence ID" value="Hba_02418"/>
    <property type="gene ID" value="Hba_02418"/>
</dbReference>
<protein>
    <submittedName>
        <fullName evidence="2">Uncharacterized protein</fullName>
    </submittedName>
</protein>
<proteinExistence type="predicted"/>
<evidence type="ECO:0000313" key="2">
    <source>
        <dbReference type="WBParaSite" id="Hba_02418"/>
    </source>
</evidence>
<keyword evidence="1" id="KW-1185">Reference proteome</keyword>
<name>A0A1I7WCH3_HETBA</name>
<dbReference type="AlphaFoldDB" id="A0A1I7WCH3"/>